<dbReference type="OrthoDB" id="5443996at2"/>
<dbReference type="AlphaFoldDB" id="A0A5C4XTG8"/>
<evidence type="ECO:0000313" key="2">
    <source>
        <dbReference type="Proteomes" id="UP000311605"/>
    </source>
</evidence>
<dbReference type="PANTHER" id="PTHR12526">
    <property type="entry name" value="GLYCOSYLTRANSFERASE"/>
    <property type="match status" value="1"/>
</dbReference>
<dbReference type="RefSeq" id="WP_139675890.1">
    <property type="nucleotide sequence ID" value="NZ_VDMN01000001.1"/>
</dbReference>
<gene>
    <name evidence="1" type="ORF">FHP24_09955</name>
</gene>
<dbReference type="Proteomes" id="UP000311605">
    <property type="component" value="Unassembled WGS sequence"/>
</dbReference>
<organism evidence="1 2">
    <name type="scientific">Aliirhizobium smilacinae</name>
    <dbReference type="NCBI Taxonomy" id="1395944"/>
    <lineage>
        <taxon>Bacteria</taxon>
        <taxon>Pseudomonadati</taxon>
        <taxon>Pseudomonadota</taxon>
        <taxon>Alphaproteobacteria</taxon>
        <taxon>Hyphomicrobiales</taxon>
        <taxon>Rhizobiaceae</taxon>
        <taxon>Aliirhizobium</taxon>
    </lineage>
</organism>
<name>A0A5C4XTG8_9HYPH</name>
<reference evidence="1 2" key="1">
    <citation type="submission" date="2019-06" db="EMBL/GenBank/DDBJ databases">
        <title>The draft genome of Rhizobium smilacinae PTYR-5.</title>
        <authorList>
            <person name="Liu L."/>
            <person name="Li L."/>
            <person name="Zhang X."/>
        </authorList>
    </citation>
    <scope>NUCLEOTIDE SEQUENCE [LARGE SCALE GENOMIC DNA]</scope>
    <source>
        <strain evidence="1 2">PTYR-5</strain>
    </source>
</reference>
<dbReference type="Gene3D" id="3.40.50.2000">
    <property type="entry name" value="Glycogen Phosphorylase B"/>
    <property type="match status" value="2"/>
</dbReference>
<sequence>MKILFYSPLKSPNHPVPSGDRLMARLIVSALTRLGHEVTIASEMRSFMRSSEMQDAFEAHMADAAREIEHIKAEHSGSSAPDLWFTYHPYYKAPDLLGPALARHFGIPLINAEASYSSRRNIGVWKASQEMLLDSLKSAAVNLCFTRRDLDGLQAAMPDARLELIAPFIDSEPYLKRAPRPEPGRLVTVAMMRPGDKLSSYTALVESLRLIQHPPWTLSIAGDGECRQEVEQAFAAFDSKRIEWLGALSEPEIADLLSRGSMFVWPGHGEAYGLAYLEAQAAGLPIVAEAIAGVPEVVEHDRTGLLTPAGDRIAYAEAISRLLSDDAFRARLGREARIFATEDRSIGGAAESLRRILETHVR</sequence>
<accession>A0A5C4XTG8</accession>
<dbReference type="Pfam" id="PF13692">
    <property type="entry name" value="Glyco_trans_1_4"/>
    <property type="match status" value="1"/>
</dbReference>
<keyword evidence="1" id="KW-0808">Transferase</keyword>
<dbReference type="EMBL" id="VDMN01000001">
    <property type="protein sequence ID" value="TNM66497.1"/>
    <property type="molecule type" value="Genomic_DNA"/>
</dbReference>
<keyword evidence="2" id="KW-1185">Reference proteome</keyword>
<protein>
    <submittedName>
        <fullName evidence="1">Glycosyltransferase family 4 protein</fullName>
    </submittedName>
</protein>
<dbReference type="SUPFAM" id="SSF53756">
    <property type="entry name" value="UDP-Glycosyltransferase/glycogen phosphorylase"/>
    <property type="match status" value="1"/>
</dbReference>
<proteinExistence type="predicted"/>
<dbReference type="GO" id="GO:0016740">
    <property type="term" value="F:transferase activity"/>
    <property type="evidence" value="ECO:0007669"/>
    <property type="project" value="UniProtKB-KW"/>
</dbReference>
<evidence type="ECO:0000313" key="1">
    <source>
        <dbReference type="EMBL" id="TNM66497.1"/>
    </source>
</evidence>
<dbReference type="CDD" id="cd03801">
    <property type="entry name" value="GT4_PimA-like"/>
    <property type="match status" value="1"/>
</dbReference>
<comment type="caution">
    <text evidence="1">The sequence shown here is derived from an EMBL/GenBank/DDBJ whole genome shotgun (WGS) entry which is preliminary data.</text>
</comment>